<dbReference type="Proteomes" id="UP001211907">
    <property type="component" value="Unassembled WGS sequence"/>
</dbReference>
<sequence>MGLIMSIAERFERSIPELDEHRGRLKDLVAKLEKNFRKLKTKVTVQTIFSLQVVDYSSTASILENARPTENIIQFLADLNDLLHNANNSAKFRKIVSEIIGGVFDHILVSMETSAATPGNALRFGFCGVQQLVLDIHFFLLVAERFVTSTANETANKICERALRFYFTQNSKIRAPLK</sequence>
<proteinExistence type="predicted"/>
<keyword evidence="2" id="KW-1185">Reference proteome</keyword>
<gene>
    <name evidence="1" type="ORF">HK100_008449</name>
</gene>
<accession>A0AAD5SNF3</accession>
<dbReference type="AlphaFoldDB" id="A0AAD5SNF3"/>
<protein>
    <submittedName>
        <fullName evidence="1">Uncharacterized protein</fullName>
    </submittedName>
</protein>
<feature type="non-terminal residue" evidence="1">
    <location>
        <position position="178"/>
    </location>
</feature>
<evidence type="ECO:0000313" key="2">
    <source>
        <dbReference type="Proteomes" id="UP001211907"/>
    </source>
</evidence>
<reference evidence="1" key="1">
    <citation type="submission" date="2020-05" db="EMBL/GenBank/DDBJ databases">
        <title>Phylogenomic resolution of chytrid fungi.</title>
        <authorList>
            <person name="Stajich J.E."/>
            <person name="Amses K."/>
            <person name="Simmons R."/>
            <person name="Seto K."/>
            <person name="Myers J."/>
            <person name="Bonds A."/>
            <person name="Quandt C.A."/>
            <person name="Barry K."/>
            <person name="Liu P."/>
            <person name="Grigoriev I."/>
            <person name="Longcore J.E."/>
            <person name="James T.Y."/>
        </authorList>
    </citation>
    <scope>NUCLEOTIDE SEQUENCE</scope>
    <source>
        <strain evidence="1">JEL0513</strain>
    </source>
</reference>
<evidence type="ECO:0000313" key="1">
    <source>
        <dbReference type="EMBL" id="KAJ3087237.1"/>
    </source>
</evidence>
<organism evidence="1 2">
    <name type="scientific">Physocladia obscura</name>
    <dbReference type="NCBI Taxonomy" id="109957"/>
    <lineage>
        <taxon>Eukaryota</taxon>
        <taxon>Fungi</taxon>
        <taxon>Fungi incertae sedis</taxon>
        <taxon>Chytridiomycota</taxon>
        <taxon>Chytridiomycota incertae sedis</taxon>
        <taxon>Chytridiomycetes</taxon>
        <taxon>Chytridiales</taxon>
        <taxon>Chytriomycetaceae</taxon>
        <taxon>Physocladia</taxon>
    </lineage>
</organism>
<dbReference type="EMBL" id="JADGJH010004102">
    <property type="protein sequence ID" value="KAJ3087237.1"/>
    <property type="molecule type" value="Genomic_DNA"/>
</dbReference>
<name>A0AAD5SNF3_9FUNG</name>
<comment type="caution">
    <text evidence="1">The sequence shown here is derived from an EMBL/GenBank/DDBJ whole genome shotgun (WGS) entry which is preliminary data.</text>
</comment>